<protein>
    <recommendedName>
        <fullName evidence="2">Extracellular solute-binding protein</fullName>
    </recommendedName>
</protein>
<sequence>MQHFEESGLNPNQPPVLPADMMKAHEQLTKVEGGTIKRLGLDPRDAAGGTLTFWSYAWGAPWWDPDTLKMQLNHPTVVELNEHIASYYRQDRAQQIAEFRKQFPMWTAPNSGIALGTQSMQITGYYQPGELKALPQKPDRMGYTWWPNPKREKVYIAQGWSSAIPAEQKQVDHAWRLAEHFASVKAGQIMFDGIGWLNGSRQLLKEGKFDSVPALKFFLDMPAKADRTVGNYNTPIQSDIDSEYGKGMDAVIVGKTSVKAMLDDLQARMSQLLDPLVR</sequence>
<dbReference type="AlphaFoldDB" id="A0A6J4IVP4"/>
<accession>A0A6J4IVP4</accession>
<evidence type="ECO:0000313" key="1">
    <source>
        <dbReference type="EMBL" id="CAA9260781.1"/>
    </source>
</evidence>
<evidence type="ECO:0008006" key="2">
    <source>
        <dbReference type="Google" id="ProtNLM"/>
    </source>
</evidence>
<proteinExistence type="predicted"/>
<dbReference type="EMBL" id="CADCTC010000155">
    <property type="protein sequence ID" value="CAA9260781.1"/>
    <property type="molecule type" value="Genomic_DNA"/>
</dbReference>
<gene>
    <name evidence="1" type="ORF">AVDCRST_MAG77-2648</name>
</gene>
<dbReference type="Gene3D" id="3.40.190.10">
    <property type="entry name" value="Periplasmic binding protein-like II"/>
    <property type="match status" value="1"/>
</dbReference>
<name>A0A6J4IVP4_9CHLR</name>
<organism evidence="1">
    <name type="scientific">uncultured Chloroflexota bacterium</name>
    <dbReference type="NCBI Taxonomy" id="166587"/>
    <lineage>
        <taxon>Bacteria</taxon>
        <taxon>Bacillati</taxon>
        <taxon>Chloroflexota</taxon>
        <taxon>environmental samples</taxon>
    </lineage>
</organism>
<dbReference type="SUPFAM" id="SSF53850">
    <property type="entry name" value="Periplasmic binding protein-like II"/>
    <property type="match status" value="1"/>
</dbReference>
<reference evidence="1" key="1">
    <citation type="submission" date="2020-02" db="EMBL/GenBank/DDBJ databases">
        <authorList>
            <person name="Meier V. D."/>
        </authorList>
    </citation>
    <scope>NUCLEOTIDE SEQUENCE</scope>
    <source>
        <strain evidence="1">AVDCRST_MAG77</strain>
    </source>
</reference>